<keyword evidence="3" id="KW-0732">Signal</keyword>
<sequence length="359" mass="39929">MRRMPSTQWLTALVFMCILAFADMNGNSTFRTSKIMSVEAACSKHALMGRIQLRDSFHGTAYVRDFPFECRATGDGTRALTIIFGVDKCNTKHTKTQDGQSQYEAIVYVQFDNNTQRGSDETVRLNCVPRDVTLVSQLGSRPSHTPKAFVGRLDLLSGDTIAQKVTAADYLTLRITTKQPAGFDVRVVNCVASDGSDLNQQLLVDSDGCSMDSNIMKSFERKKKSESTRSILHSTLRVFRFPRRSTLRMRCAVVFCNTTCIPENCESLEDRKTTEGFDNVVEIVQVSSSVEVLKGKLDLKASPFAAGETMDEQLCLNSTLVLILIAVLLSVLLVSLVVTICTCVRAKELRRRLMERSCS</sequence>
<dbReference type="InterPro" id="IPR001507">
    <property type="entry name" value="ZP_dom"/>
</dbReference>
<dbReference type="AlphaFoldDB" id="A0A8X6ISV0"/>
<comment type="caution">
    <text evidence="5">The sequence shown here is derived from an EMBL/GenBank/DDBJ whole genome shotgun (WGS) entry which is preliminary data.</text>
</comment>
<evidence type="ECO:0000256" key="2">
    <source>
        <dbReference type="SAM" id="Phobius"/>
    </source>
</evidence>
<dbReference type="SMART" id="SM00241">
    <property type="entry name" value="ZP"/>
    <property type="match status" value="1"/>
</dbReference>
<keyword evidence="6" id="KW-1185">Reference proteome</keyword>
<dbReference type="PROSITE" id="PS51034">
    <property type="entry name" value="ZP_2"/>
    <property type="match status" value="1"/>
</dbReference>
<keyword evidence="2" id="KW-0812">Transmembrane</keyword>
<proteinExistence type="predicted"/>
<organism evidence="5 6">
    <name type="scientific">Trichonephila clavata</name>
    <name type="common">Joro spider</name>
    <name type="synonym">Nephila clavata</name>
    <dbReference type="NCBI Taxonomy" id="2740835"/>
    <lineage>
        <taxon>Eukaryota</taxon>
        <taxon>Metazoa</taxon>
        <taxon>Ecdysozoa</taxon>
        <taxon>Arthropoda</taxon>
        <taxon>Chelicerata</taxon>
        <taxon>Arachnida</taxon>
        <taxon>Araneae</taxon>
        <taxon>Araneomorphae</taxon>
        <taxon>Entelegynae</taxon>
        <taxon>Araneoidea</taxon>
        <taxon>Nephilidae</taxon>
        <taxon>Trichonephila</taxon>
    </lineage>
</organism>
<feature type="chain" id="PRO_5036465982" evidence="3">
    <location>
        <begin position="23"/>
        <end position="359"/>
    </location>
</feature>
<dbReference type="Gene3D" id="2.60.40.4100">
    <property type="entry name" value="Zona pellucida, ZP-C domain"/>
    <property type="match status" value="1"/>
</dbReference>
<feature type="transmembrane region" description="Helical" evidence="2">
    <location>
        <begin position="320"/>
        <end position="344"/>
    </location>
</feature>
<keyword evidence="2" id="KW-1133">Transmembrane helix</keyword>
<feature type="signal peptide" evidence="3">
    <location>
        <begin position="1"/>
        <end position="22"/>
    </location>
</feature>
<dbReference type="InterPro" id="IPR042235">
    <property type="entry name" value="ZP-C_dom"/>
</dbReference>
<reference evidence="5" key="1">
    <citation type="submission" date="2020-07" db="EMBL/GenBank/DDBJ databases">
        <title>Multicomponent nature underlies the extraordinary mechanical properties of spider dragline silk.</title>
        <authorList>
            <person name="Kono N."/>
            <person name="Nakamura H."/>
            <person name="Mori M."/>
            <person name="Yoshida Y."/>
            <person name="Ohtoshi R."/>
            <person name="Malay A.D."/>
            <person name="Moran D.A.P."/>
            <person name="Tomita M."/>
            <person name="Numata K."/>
            <person name="Arakawa K."/>
        </authorList>
    </citation>
    <scope>NUCLEOTIDE SEQUENCE</scope>
</reference>
<name>A0A8X6ISV0_TRICU</name>
<dbReference type="PANTHER" id="PTHR46560">
    <property type="entry name" value="CYPHER, ISOFORM B"/>
    <property type="match status" value="1"/>
</dbReference>
<dbReference type="Proteomes" id="UP000887116">
    <property type="component" value="Unassembled WGS sequence"/>
</dbReference>
<protein>
    <submittedName>
        <fullName evidence="5">ZP domain-containing protein</fullName>
    </submittedName>
</protein>
<keyword evidence="1" id="KW-1015">Disulfide bond</keyword>
<dbReference type="PANTHER" id="PTHR46560:SF5">
    <property type="entry name" value="CYPHER, ISOFORM B"/>
    <property type="match status" value="1"/>
</dbReference>
<dbReference type="OrthoDB" id="6351704at2759"/>
<evidence type="ECO:0000256" key="3">
    <source>
        <dbReference type="SAM" id="SignalP"/>
    </source>
</evidence>
<accession>A0A8X6ISV0</accession>
<gene>
    <name evidence="5" type="primary">NCL1_29507</name>
    <name evidence="5" type="ORF">TNCT_346451</name>
</gene>
<evidence type="ECO:0000259" key="4">
    <source>
        <dbReference type="PROSITE" id="PS51034"/>
    </source>
</evidence>
<evidence type="ECO:0000313" key="5">
    <source>
        <dbReference type="EMBL" id="GFR27844.1"/>
    </source>
</evidence>
<feature type="domain" description="ZP" evidence="4">
    <location>
        <begin position="41"/>
        <end position="272"/>
    </location>
</feature>
<dbReference type="EMBL" id="BMAO01038933">
    <property type="protein sequence ID" value="GFR27844.1"/>
    <property type="molecule type" value="Genomic_DNA"/>
</dbReference>
<keyword evidence="2" id="KW-0472">Membrane</keyword>
<evidence type="ECO:0000313" key="6">
    <source>
        <dbReference type="Proteomes" id="UP000887116"/>
    </source>
</evidence>
<dbReference type="InterPro" id="IPR055355">
    <property type="entry name" value="ZP-C"/>
</dbReference>
<dbReference type="Pfam" id="PF00100">
    <property type="entry name" value="Zona_pellucida"/>
    <property type="match status" value="1"/>
</dbReference>
<evidence type="ECO:0000256" key="1">
    <source>
        <dbReference type="ARBA" id="ARBA00023157"/>
    </source>
</evidence>